<dbReference type="AlphaFoldDB" id="A0AAD8CIU8"/>
<keyword evidence="7" id="KW-0449">Lipoprotein</keyword>
<keyword evidence="2" id="KW-0336">GPI-anchor</keyword>
<dbReference type="InterPro" id="IPR019765">
    <property type="entry name" value="Ephrin_CS"/>
</dbReference>
<sequence>MHNTDIFVLLSLVSACLRVSCAERHSVFWNSTNPLFLWDDYSVSVRINDYLDIICPHYEEGAVPSHAAERYILYMVELQDYLACKPQSKEQLRWECDRPHAPHGPERFSEKFQRFTPFTLGKEFKEGDTYYYISKPIHHHGDQCLRLKVNVIGPTAAQQPRIGVVHTTKAKLPADDPAVSLPDVLKSVANHCNLPLASISFLLTLLPSLALLLLL</sequence>
<evidence type="ECO:0000256" key="9">
    <source>
        <dbReference type="PROSITE-ProRule" id="PRU00884"/>
    </source>
</evidence>
<dbReference type="PROSITE" id="PS51551">
    <property type="entry name" value="EPHRIN_RBD_2"/>
    <property type="match status" value="1"/>
</dbReference>
<dbReference type="Pfam" id="PF00812">
    <property type="entry name" value="Ephrin"/>
    <property type="match status" value="1"/>
</dbReference>
<keyword evidence="6" id="KW-0325">Glycoprotein</keyword>
<proteinExistence type="inferred from homology"/>
<keyword evidence="4 10" id="KW-0472">Membrane</keyword>
<dbReference type="CDD" id="cd10425">
    <property type="entry name" value="Ephrin-A_Ectodomain"/>
    <property type="match status" value="1"/>
</dbReference>
<dbReference type="GO" id="GO:0046875">
    <property type="term" value="F:ephrin receptor binding"/>
    <property type="evidence" value="ECO:0007669"/>
    <property type="project" value="InterPro"/>
</dbReference>
<dbReference type="GO" id="GO:0005886">
    <property type="term" value="C:plasma membrane"/>
    <property type="evidence" value="ECO:0007669"/>
    <property type="project" value="TreeGrafter"/>
</dbReference>
<evidence type="ECO:0000259" key="12">
    <source>
        <dbReference type="PROSITE" id="PS51551"/>
    </source>
</evidence>
<evidence type="ECO:0000256" key="8">
    <source>
        <dbReference type="ARBA" id="ARBA00040413"/>
    </source>
</evidence>
<dbReference type="PANTHER" id="PTHR11304:SF19">
    <property type="entry name" value="EPHRIN-A1"/>
    <property type="match status" value="1"/>
</dbReference>
<dbReference type="SUPFAM" id="SSF49503">
    <property type="entry name" value="Cupredoxins"/>
    <property type="match status" value="1"/>
</dbReference>
<evidence type="ECO:0000256" key="10">
    <source>
        <dbReference type="RuleBase" id="RU004375"/>
    </source>
</evidence>
<feature type="chain" id="PRO_5042174080" description="Ephrin-A1" evidence="11">
    <location>
        <begin position="23"/>
        <end position="215"/>
    </location>
</feature>
<evidence type="ECO:0000313" key="13">
    <source>
        <dbReference type="EMBL" id="KAK1151580.1"/>
    </source>
</evidence>
<evidence type="ECO:0000256" key="1">
    <source>
        <dbReference type="ARBA" id="ARBA00004589"/>
    </source>
</evidence>
<dbReference type="InterPro" id="IPR008972">
    <property type="entry name" value="Cupredoxin"/>
</dbReference>
<evidence type="ECO:0000256" key="11">
    <source>
        <dbReference type="SAM" id="SignalP"/>
    </source>
</evidence>
<evidence type="ECO:0000256" key="4">
    <source>
        <dbReference type="ARBA" id="ARBA00023136"/>
    </source>
</evidence>
<organism evidence="13 14">
    <name type="scientific">Acipenser oxyrinchus oxyrinchus</name>
    <dbReference type="NCBI Taxonomy" id="40147"/>
    <lineage>
        <taxon>Eukaryota</taxon>
        <taxon>Metazoa</taxon>
        <taxon>Chordata</taxon>
        <taxon>Craniata</taxon>
        <taxon>Vertebrata</taxon>
        <taxon>Euteleostomi</taxon>
        <taxon>Actinopterygii</taxon>
        <taxon>Chondrostei</taxon>
        <taxon>Acipenseriformes</taxon>
        <taxon>Acipenseridae</taxon>
        <taxon>Acipenser</taxon>
    </lineage>
</organism>
<comment type="caution">
    <text evidence="9">Lacks conserved residue(s) required for the propagation of feature annotation.</text>
</comment>
<dbReference type="PROSITE" id="PS01299">
    <property type="entry name" value="EPHRIN_RBD_1"/>
    <property type="match status" value="1"/>
</dbReference>
<dbReference type="GO" id="GO:0098552">
    <property type="term" value="C:side of membrane"/>
    <property type="evidence" value="ECO:0007669"/>
    <property type="project" value="UniProtKB-KW"/>
</dbReference>
<dbReference type="Proteomes" id="UP001230051">
    <property type="component" value="Unassembled WGS sequence"/>
</dbReference>
<dbReference type="GO" id="GO:1902533">
    <property type="term" value="P:positive regulation of intracellular signal transduction"/>
    <property type="evidence" value="ECO:0007669"/>
    <property type="project" value="UniProtKB-ARBA"/>
</dbReference>
<dbReference type="GO" id="GO:0010605">
    <property type="term" value="P:negative regulation of macromolecule metabolic process"/>
    <property type="evidence" value="ECO:0007669"/>
    <property type="project" value="UniProtKB-ARBA"/>
</dbReference>
<evidence type="ECO:0000256" key="7">
    <source>
        <dbReference type="ARBA" id="ARBA00023288"/>
    </source>
</evidence>
<comment type="similarity">
    <text evidence="9 10">Belongs to the ephrin family.</text>
</comment>
<keyword evidence="14" id="KW-1185">Reference proteome</keyword>
<name>A0AAD8CIU8_ACIOX</name>
<evidence type="ECO:0000256" key="5">
    <source>
        <dbReference type="ARBA" id="ARBA00023157"/>
    </source>
</evidence>
<evidence type="ECO:0000256" key="6">
    <source>
        <dbReference type="ARBA" id="ARBA00023180"/>
    </source>
</evidence>
<evidence type="ECO:0000256" key="3">
    <source>
        <dbReference type="ARBA" id="ARBA00022729"/>
    </source>
</evidence>
<evidence type="ECO:0000256" key="2">
    <source>
        <dbReference type="ARBA" id="ARBA00022622"/>
    </source>
</evidence>
<evidence type="ECO:0000313" key="14">
    <source>
        <dbReference type="Proteomes" id="UP001230051"/>
    </source>
</evidence>
<feature type="domain" description="Ephrin RBD" evidence="12">
    <location>
        <begin position="22"/>
        <end position="164"/>
    </location>
</feature>
<dbReference type="InterPro" id="IPR031328">
    <property type="entry name" value="Ephrin"/>
</dbReference>
<dbReference type="InterPro" id="IPR034252">
    <property type="entry name" value="Ephrin-A_Ecto"/>
</dbReference>
<dbReference type="Gene3D" id="2.60.40.420">
    <property type="entry name" value="Cupredoxins - blue copper proteins"/>
    <property type="match status" value="1"/>
</dbReference>
<dbReference type="PRINTS" id="PR01347">
    <property type="entry name" value="EPHRIN"/>
</dbReference>
<dbReference type="PANTHER" id="PTHR11304">
    <property type="entry name" value="EPHRIN"/>
    <property type="match status" value="1"/>
</dbReference>
<reference evidence="13" key="1">
    <citation type="submission" date="2022-02" db="EMBL/GenBank/DDBJ databases">
        <title>Atlantic sturgeon de novo genome assembly.</title>
        <authorList>
            <person name="Stock M."/>
            <person name="Klopp C."/>
            <person name="Guiguen Y."/>
            <person name="Cabau C."/>
            <person name="Parinello H."/>
            <person name="Santidrian Yebra-Pimentel E."/>
            <person name="Kuhl H."/>
            <person name="Dirks R.P."/>
            <person name="Guessner J."/>
            <person name="Wuertz S."/>
            <person name="Du K."/>
            <person name="Schartl M."/>
        </authorList>
    </citation>
    <scope>NUCLEOTIDE SEQUENCE</scope>
    <source>
        <strain evidence="13">STURGEONOMICS-FGT-2020</strain>
        <tissue evidence="13">Whole blood</tissue>
    </source>
</reference>
<dbReference type="InterPro" id="IPR001799">
    <property type="entry name" value="Ephrin_RBD"/>
</dbReference>
<comment type="subcellular location">
    <subcellularLocation>
        <location evidence="1">Membrane</location>
        <topology evidence="1">Lipid-anchor</topology>
        <topology evidence="1">GPI-anchor</topology>
    </subcellularLocation>
</comment>
<dbReference type="EMBL" id="JAGXEW010000051">
    <property type="protein sequence ID" value="KAK1151580.1"/>
    <property type="molecule type" value="Genomic_DNA"/>
</dbReference>
<comment type="caution">
    <text evidence="13">The sequence shown here is derived from an EMBL/GenBank/DDBJ whole genome shotgun (WGS) entry which is preliminary data.</text>
</comment>
<accession>A0AAD8CIU8</accession>
<gene>
    <name evidence="13" type="primary">efna1</name>
    <name evidence="13" type="ORF">AOXY_G32439</name>
</gene>
<dbReference type="GO" id="GO:0048013">
    <property type="term" value="P:ephrin receptor signaling pathway"/>
    <property type="evidence" value="ECO:0007669"/>
    <property type="project" value="InterPro"/>
</dbReference>
<feature type="signal peptide" evidence="11">
    <location>
        <begin position="1"/>
        <end position="22"/>
    </location>
</feature>
<keyword evidence="3 11" id="KW-0732">Signal</keyword>
<dbReference type="FunFam" id="2.60.40.420:FF:000017">
    <property type="entry name" value="ephrin-A1"/>
    <property type="match status" value="1"/>
</dbReference>
<protein>
    <recommendedName>
        <fullName evidence="8">Ephrin-A1</fullName>
    </recommendedName>
</protein>
<keyword evidence="5" id="KW-1015">Disulfide bond</keyword>
<dbReference type="GO" id="GO:0007411">
    <property type="term" value="P:axon guidance"/>
    <property type="evidence" value="ECO:0007669"/>
    <property type="project" value="TreeGrafter"/>
</dbReference>